<reference evidence="1" key="1">
    <citation type="journal article" date="2015" name="Nature">
        <title>Complex archaea that bridge the gap between prokaryotes and eukaryotes.</title>
        <authorList>
            <person name="Spang A."/>
            <person name="Saw J.H."/>
            <person name="Jorgensen S.L."/>
            <person name="Zaremba-Niedzwiedzka K."/>
            <person name="Martijn J."/>
            <person name="Lind A.E."/>
            <person name="van Eijk R."/>
            <person name="Schleper C."/>
            <person name="Guy L."/>
            <person name="Ettema T.J."/>
        </authorList>
    </citation>
    <scope>NUCLEOTIDE SEQUENCE</scope>
</reference>
<gene>
    <name evidence="1" type="ORF">LCGC14_1282510</name>
</gene>
<name>A0A0F9NBD4_9ZZZZ</name>
<organism evidence="1">
    <name type="scientific">marine sediment metagenome</name>
    <dbReference type="NCBI Taxonomy" id="412755"/>
    <lineage>
        <taxon>unclassified sequences</taxon>
        <taxon>metagenomes</taxon>
        <taxon>ecological metagenomes</taxon>
    </lineage>
</organism>
<comment type="caution">
    <text evidence="1">The sequence shown here is derived from an EMBL/GenBank/DDBJ whole genome shotgun (WGS) entry which is preliminary data.</text>
</comment>
<dbReference type="AlphaFoldDB" id="A0A0F9NBD4"/>
<accession>A0A0F9NBD4</accession>
<protein>
    <submittedName>
        <fullName evidence="1">Uncharacterized protein</fullName>
    </submittedName>
</protein>
<proteinExistence type="predicted"/>
<dbReference type="EMBL" id="LAZR01007310">
    <property type="protein sequence ID" value="KKM86095.1"/>
    <property type="molecule type" value="Genomic_DNA"/>
</dbReference>
<sequence length="65" mass="7593">MVYSNEQKFKFTVKECLEKGPHGFIGEREQTVFGFHPEKSFVRYCGHCGQEQVGRIQWNDIPKGE</sequence>
<evidence type="ECO:0000313" key="1">
    <source>
        <dbReference type="EMBL" id="KKM86095.1"/>
    </source>
</evidence>